<gene>
    <name evidence="3" type="ORF">TeGR_g8282</name>
</gene>
<dbReference type="EMBL" id="BRYB01006563">
    <property type="protein sequence ID" value="GMI51819.1"/>
    <property type="molecule type" value="Genomic_DNA"/>
</dbReference>
<reference evidence="3 4" key="1">
    <citation type="journal article" date="2023" name="Commun. Biol.">
        <title>Genome analysis of Parmales, the sister group of diatoms, reveals the evolutionary specialization of diatoms from phago-mixotrophs to photoautotrophs.</title>
        <authorList>
            <person name="Ban H."/>
            <person name="Sato S."/>
            <person name="Yoshikawa S."/>
            <person name="Yamada K."/>
            <person name="Nakamura Y."/>
            <person name="Ichinomiya M."/>
            <person name="Sato N."/>
            <person name="Blanc-Mathieu R."/>
            <person name="Endo H."/>
            <person name="Kuwata A."/>
            <person name="Ogata H."/>
        </authorList>
    </citation>
    <scope>NUCLEOTIDE SEQUENCE [LARGE SCALE GENOMIC DNA]</scope>
</reference>
<proteinExistence type="predicted"/>
<feature type="region of interest" description="Disordered" evidence="2">
    <location>
        <begin position="1"/>
        <end position="38"/>
    </location>
</feature>
<keyword evidence="1" id="KW-0175">Coiled coil</keyword>
<protein>
    <recommendedName>
        <fullName evidence="5">Mediator of RNA polymerase II transcription subunit 21</fullName>
    </recommendedName>
</protein>
<comment type="caution">
    <text evidence="3">The sequence shown here is derived from an EMBL/GenBank/DDBJ whole genome shotgun (WGS) entry which is preliminary data.</text>
</comment>
<evidence type="ECO:0008006" key="5">
    <source>
        <dbReference type="Google" id="ProtNLM"/>
    </source>
</evidence>
<keyword evidence="4" id="KW-1185">Reference proteome</keyword>
<dbReference type="Proteomes" id="UP001165060">
    <property type="component" value="Unassembled WGS sequence"/>
</dbReference>
<organism evidence="3 4">
    <name type="scientific">Tetraparma gracilis</name>
    <dbReference type="NCBI Taxonomy" id="2962635"/>
    <lineage>
        <taxon>Eukaryota</taxon>
        <taxon>Sar</taxon>
        <taxon>Stramenopiles</taxon>
        <taxon>Ochrophyta</taxon>
        <taxon>Bolidophyceae</taxon>
        <taxon>Parmales</taxon>
        <taxon>Triparmaceae</taxon>
        <taxon>Tetraparma</taxon>
    </lineage>
</organism>
<feature type="coiled-coil region" evidence="1">
    <location>
        <begin position="146"/>
        <end position="180"/>
    </location>
</feature>
<feature type="compositionally biased region" description="Low complexity" evidence="2">
    <location>
        <begin position="1"/>
        <end position="10"/>
    </location>
</feature>
<evidence type="ECO:0000256" key="2">
    <source>
        <dbReference type="SAM" id="MobiDB-lite"/>
    </source>
</evidence>
<sequence length="194" mass="20887">MASAPPSVLSIPPPPPPPLSPSPSPSSSPSSSLSARKLDPVTVLQDSIDNFSLSTHAALREVRDVSLNDIALSEKADEARNSSELSKLAAKTNKGGAAAKFTQQLSEQEEQARDRALVDRVAENVMAAHDKIAQAVDALPFKDSTLFEEVEELEALQREVAQLDKEIGAKEEEARELMGRVRGEVIKRAAIKLQ</sequence>
<evidence type="ECO:0000256" key="1">
    <source>
        <dbReference type="SAM" id="Coils"/>
    </source>
</evidence>
<dbReference type="Gene3D" id="6.10.280.10">
    <property type="entry name" value="Mediator complex, subunit Med21"/>
    <property type="match status" value="1"/>
</dbReference>
<name>A0ABQ6NAN2_9STRA</name>
<evidence type="ECO:0000313" key="4">
    <source>
        <dbReference type="Proteomes" id="UP001165060"/>
    </source>
</evidence>
<accession>A0ABQ6NAN2</accession>
<evidence type="ECO:0000313" key="3">
    <source>
        <dbReference type="EMBL" id="GMI51819.1"/>
    </source>
</evidence>
<feature type="compositionally biased region" description="Pro residues" evidence="2">
    <location>
        <begin position="11"/>
        <end position="26"/>
    </location>
</feature>